<feature type="transmembrane region" description="Helical" evidence="1">
    <location>
        <begin position="86"/>
        <end position="106"/>
    </location>
</feature>
<gene>
    <name evidence="2" type="ORF">E0687_07915</name>
</gene>
<dbReference type="GO" id="GO:0010468">
    <property type="term" value="P:regulation of gene expression"/>
    <property type="evidence" value="ECO:0007669"/>
    <property type="project" value="InterPro"/>
</dbReference>
<evidence type="ECO:0000313" key="3">
    <source>
        <dbReference type="Proteomes" id="UP000297668"/>
    </source>
</evidence>
<feature type="transmembrane region" description="Helical" evidence="1">
    <location>
        <begin position="57"/>
        <end position="74"/>
    </location>
</feature>
<dbReference type="InterPro" id="IPR007820">
    <property type="entry name" value="AbrB_fam"/>
</dbReference>
<protein>
    <submittedName>
        <fullName evidence="2">AbrB family transcriptional regulator</fullName>
    </submittedName>
</protein>
<dbReference type="PANTHER" id="PTHR38457">
    <property type="entry name" value="REGULATOR ABRB-RELATED"/>
    <property type="match status" value="1"/>
</dbReference>
<reference evidence="2 3" key="1">
    <citation type="submission" date="2019-03" db="EMBL/GenBank/DDBJ databases">
        <title>Thermus tengchongensis species for the arsenic transformation mechanism.</title>
        <authorList>
            <person name="Yuan G.C."/>
        </authorList>
    </citation>
    <scope>NUCLEOTIDE SEQUENCE [LARGE SCALE GENOMIC DNA]</scope>
    <source>
        <strain evidence="2 3">15W</strain>
    </source>
</reference>
<feature type="transmembrane region" description="Helical" evidence="1">
    <location>
        <begin position="138"/>
        <end position="161"/>
    </location>
</feature>
<name>A0A4Y9FAG7_9DEIN</name>
<proteinExistence type="predicted"/>
<keyword evidence="1" id="KW-0812">Transmembrane</keyword>
<dbReference type="Pfam" id="PF05145">
    <property type="entry name" value="AbrB"/>
    <property type="match status" value="1"/>
</dbReference>
<organism evidence="2 3">
    <name type="scientific">Thermus tengchongensis</name>
    <dbReference type="NCBI Taxonomy" id="1214928"/>
    <lineage>
        <taxon>Bacteria</taxon>
        <taxon>Thermotogati</taxon>
        <taxon>Deinococcota</taxon>
        <taxon>Deinococci</taxon>
        <taxon>Thermales</taxon>
        <taxon>Thermaceae</taxon>
        <taxon>Thermus</taxon>
    </lineage>
</organism>
<sequence length="165" mass="17158">MDGVYHGAMELLRAALSGLLLGLFFQRLGLPGGAVVGAMLGTGLHQLLLPPAPTPRGLDLLVQLLAGVLVGLSFRRELLSPRLLPYAVLAALAFLLLAVALALLFARALGQEPKALLFALAPGGITGMGPLSQAEGGSAALVGVFHTLRVFLLFLLVPLLARLLR</sequence>
<evidence type="ECO:0000313" key="2">
    <source>
        <dbReference type="EMBL" id="TFU26105.1"/>
    </source>
</evidence>
<dbReference type="PANTHER" id="PTHR38457:SF1">
    <property type="entry name" value="REGULATOR ABRB-RELATED"/>
    <property type="match status" value="1"/>
</dbReference>
<dbReference type="InterPro" id="IPR017516">
    <property type="entry name" value="AbrB_dup"/>
</dbReference>
<dbReference type="AlphaFoldDB" id="A0A4Y9FAG7"/>
<keyword evidence="1" id="KW-0472">Membrane</keyword>
<evidence type="ECO:0000256" key="1">
    <source>
        <dbReference type="SAM" id="Phobius"/>
    </source>
</evidence>
<dbReference type="NCBIfam" id="TIGR03082">
    <property type="entry name" value="Gneg_AbrB_dup"/>
    <property type="match status" value="1"/>
</dbReference>
<keyword evidence="1" id="KW-1133">Transmembrane helix</keyword>
<accession>A0A4Y9FAG7</accession>
<comment type="caution">
    <text evidence="2">The sequence shown here is derived from an EMBL/GenBank/DDBJ whole genome shotgun (WGS) entry which is preliminary data.</text>
</comment>
<dbReference type="GO" id="GO:0016020">
    <property type="term" value="C:membrane"/>
    <property type="evidence" value="ECO:0007669"/>
    <property type="project" value="InterPro"/>
</dbReference>
<dbReference type="EMBL" id="SJZF01000012">
    <property type="protein sequence ID" value="TFU26105.1"/>
    <property type="molecule type" value="Genomic_DNA"/>
</dbReference>
<dbReference type="Proteomes" id="UP000297668">
    <property type="component" value="Unassembled WGS sequence"/>
</dbReference>